<proteinExistence type="predicted"/>
<dbReference type="Proteomes" id="UP000003874">
    <property type="component" value="Unassembled WGS sequence"/>
</dbReference>
<keyword evidence="2" id="KW-0812">Transmembrane</keyword>
<feature type="transmembrane region" description="Helical" evidence="2">
    <location>
        <begin position="71"/>
        <end position="89"/>
    </location>
</feature>
<comment type="caution">
    <text evidence="3">The sequence shown here is derived from an EMBL/GenBank/DDBJ whole genome shotgun (WGS) entry which is preliminary data.</text>
</comment>
<dbReference type="Pfam" id="PF04087">
    <property type="entry name" value="DUF389"/>
    <property type="match status" value="1"/>
</dbReference>
<protein>
    <submittedName>
        <fullName evidence="3">TIGR00341 family protein</fullName>
    </submittedName>
</protein>
<dbReference type="PANTHER" id="PTHR20992:SF9">
    <property type="entry name" value="AT15442P-RELATED"/>
    <property type="match status" value="1"/>
</dbReference>
<dbReference type="EMBL" id="AEQO01000018">
    <property type="protein sequence ID" value="EFV05653.1"/>
    <property type="molecule type" value="Genomic_DNA"/>
</dbReference>
<keyword evidence="4" id="KW-1185">Reference proteome</keyword>
<feature type="transmembrane region" description="Helical" evidence="2">
    <location>
        <begin position="218"/>
        <end position="241"/>
    </location>
</feature>
<name>E6ML39_9BACT</name>
<accession>E6ML39</accession>
<feature type="transmembrane region" description="Helical" evidence="2">
    <location>
        <begin position="262"/>
        <end position="283"/>
    </location>
</feature>
<feature type="transmembrane region" description="Helical" evidence="2">
    <location>
        <begin position="95"/>
        <end position="115"/>
    </location>
</feature>
<keyword evidence="1" id="KW-0175">Coiled coil</keyword>
<keyword evidence="2" id="KW-0472">Membrane</keyword>
<dbReference type="AlphaFoldDB" id="E6ML39"/>
<evidence type="ECO:0000313" key="3">
    <source>
        <dbReference type="EMBL" id="EFV05653.1"/>
    </source>
</evidence>
<dbReference type="InterPro" id="IPR005240">
    <property type="entry name" value="DUF389"/>
</dbReference>
<feature type="transmembrane region" description="Helical" evidence="2">
    <location>
        <begin position="165"/>
        <end position="183"/>
    </location>
</feature>
<feature type="coiled-coil region" evidence="1">
    <location>
        <begin position="375"/>
        <end position="402"/>
    </location>
</feature>
<keyword evidence="2" id="KW-1133">Transmembrane helix</keyword>
<dbReference type="HOGENOM" id="CLU_032897_0_0_10"/>
<reference evidence="3 4" key="1">
    <citation type="submission" date="2010-12" db="EMBL/GenBank/DDBJ databases">
        <authorList>
            <person name="Muzny D."/>
            <person name="Qin X."/>
            <person name="Deng J."/>
            <person name="Jiang H."/>
            <person name="Liu Y."/>
            <person name="Qu J."/>
            <person name="Song X.-Z."/>
            <person name="Zhang L."/>
            <person name="Thornton R."/>
            <person name="Coyle M."/>
            <person name="Francisco L."/>
            <person name="Jackson L."/>
            <person name="Javaid M."/>
            <person name="Korchina V."/>
            <person name="Kovar C."/>
            <person name="Mata R."/>
            <person name="Mathew T."/>
            <person name="Ngo R."/>
            <person name="Nguyen L."/>
            <person name="Nguyen N."/>
            <person name="Okwuonu G."/>
            <person name="Ongeri F."/>
            <person name="Pham C."/>
            <person name="Simmons D."/>
            <person name="Wilczek-Boney K."/>
            <person name="Hale W."/>
            <person name="Jakkamsetti A."/>
            <person name="Pham P."/>
            <person name="Ruth R."/>
            <person name="San Lucas F."/>
            <person name="Warren J."/>
            <person name="Zhang J."/>
            <person name="Zhao Z."/>
            <person name="Zhou C."/>
            <person name="Zhu D."/>
            <person name="Lee S."/>
            <person name="Bess C."/>
            <person name="Blankenburg K."/>
            <person name="Forbes L."/>
            <person name="Fu Q."/>
            <person name="Gubbala S."/>
            <person name="Hirani K."/>
            <person name="Jayaseelan J.C."/>
            <person name="Lara F."/>
            <person name="Munidasa M."/>
            <person name="Palculict T."/>
            <person name="Patil S."/>
            <person name="Pu L.-L."/>
            <person name="Saada N."/>
            <person name="Tang L."/>
            <person name="Weissenberger G."/>
            <person name="Zhu Y."/>
            <person name="Hemphill L."/>
            <person name="Shang Y."/>
            <person name="Youmans B."/>
            <person name="Ayvaz T."/>
            <person name="Ross M."/>
            <person name="Santibanez J."/>
            <person name="Aqrawi P."/>
            <person name="Gross S."/>
            <person name="Joshi V."/>
            <person name="Fowler G."/>
            <person name="Nazareth L."/>
            <person name="Reid J."/>
            <person name="Worley K."/>
            <person name="Petrosino J."/>
            <person name="Highlander S."/>
            <person name="Gibbs R."/>
        </authorList>
    </citation>
    <scope>NUCLEOTIDE SEQUENCE [LARGE SCALE GENOMIC DNA]</scope>
    <source>
        <strain evidence="3 4">DSM 15606</strain>
    </source>
</reference>
<dbReference type="PANTHER" id="PTHR20992">
    <property type="entry name" value="AT15442P-RELATED"/>
    <property type="match status" value="1"/>
</dbReference>
<evidence type="ECO:0000313" key="4">
    <source>
        <dbReference type="Proteomes" id="UP000003874"/>
    </source>
</evidence>
<feature type="transmembrane region" description="Helical" evidence="2">
    <location>
        <begin position="190"/>
        <end position="212"/>
    </location>
</feature>
<gene>
    <name evidence="3" type="ORF">HMPREF9420_0206</name>
</gene>
<sequence>MESITFCRRGFAEVSTFFYIFASDSKKVILMKHQDLSFFKMLKKYFNINADKEDEQTTIENVESSISFHGAQLWILIFAIFIASLGLNINSTAVIIGAMLISPLMGPIIGIGLAVGIYDIGLLKRSAINYLIATVISVLTATIYFLITPLNEAQSELLARTSPSLYDVLIALLGGAAGFIALTTKGKGNVIPGVAIATALMPPLCTAGYGIAVGNLSYFFGAFYLFFINTVFICLATFVGTRMIKFRQTTIIDAEKIVKVKRFMMAVVVLTMLPAAYMTMLIIKQSITKNNLRSFVREELTFKGTHILSQNINEHDKMLNIVALGKIISHDTIKKASKKLSEYQLADYKLNIIQGAQSDSLLLMSKELSTVTMSREANDKKMIEQSQQIHELEKQLETYTRYESLSSEVSGEMKQLFPSVSQISISNIKEFETDSANHKRYIVAIINSKLRFNSSNRQRLQLWLKERCKADSLRLIITP</sequence>
<evidence type="ECO:0000256" key="1">
    <source>
        <dbReference type="SAM" id="Coils"/>
    </source>
</evidence>
<feature type="transmembrane region" description="Helical" evidence="2">
    <location>
        <begin position="127"/>
        <end position="145"/>
    </location>
</feature>
<dbReference type="eggNOG" id="COG1808">
    <property type="taxonomic scope" value="Bacteria"/>
</dbReference>
<organism evidence="3 4">
    <name type="scientific">Segatella salivae DSM 15606</name>
    <dbReference type="NCBI Taxonomy" id="888832"/>
    <lineage>
        <taxon>Bacteria</taxon>
        <taxon>Pseudomonadati</taxon>
        <taxon>Bacteroidota</taxon>
        <taxon>Bacteroidia</taxon>
        <taxon>Bacteroidales</taxon>
        <taxon>Prevotellaceae</taxon>
        <taxon>Segatella</taxon>
    </lineage>
</organism>
<evidence type="ECO:0000256" key="2">
    <source>
        <dbReference type="SAM" id="Phobius"/>
    </source>
</evidence>